<protein>
    <submittedName>
        <fullName evidence="2">Uncharacterized protein</fullName>
    </submittedName>
</protein>
<reference evidence="2" key="1">
    <citation type="journal article" date="2005" name="Genome Res.">
        <title>Sequence, annotation, and analysis of synteny between rice chromosome 3 and diverged grass species.</title>
        <authorList>
            <consortium name="Rice Chromosome 3 Sequencing Consortium"/>
            <person name="Buell C.R."/>
            <person name="Yuan Q."/>
            <person name="Ouyang S."/>
            <person name="Liu J."/>
            <person name="Zhu W."/>
            <person name="Wang A."/>
            <person name="Maiti R."/>
            <person name="Haas B."/>
            <person name="Wortman J."/>
            <person name="Pertea M."/>
            <person name="Jones K.M."/>
            <person name="Kim M."/>
            <person name="Overton L."/>
            <person name="Tsitrin T."/>
            <person name="Fadrosh D."/>
            <person name="Bera J."/>
            <person name="Weaver B."/>
            <person name="Jin S."/>
            <person name="Johri S."/>
            <person name="Reardon M."/>
            <person name="Webb K."/>
            <person name="Hill J."/>
            <person name="Moffat K."/>
            <person name="Tallon L."/>
            <person name="Van Aken S."/>
            <person name="Lewis M."/>
            <person name="Utterback T."/>
            <person name="Feldblyum T."/>
            <person name="Zismann V."/>
            <person name="Iobst S."/>
            <person name="Hsiao J."/>
            <person name="de Vazeille A.R."/>
            <person name="Salzberg S.L."/>
            <person name="White O."/>
            <person name="Fraser C."/>
            <person name="Yu Y."/>
            <person name="Kim H."/>
            <person name="Rambo T."/>
            <person name="Currie J."/>
            <person name="Collura K."/>
            <person name="Kernodle-Thompson S."/>
            <person name="Wei F."/>
            <person name="Kudrna K."/>
            <person name="Ammiraju J.S."/>
            <person name="Luo M."/>
            <person name="Goicoechea J.L."/>
            <person name="Wing R.A."/>
            <person name="Henry D."/>
            <person name="Oates R."/>
            <person name="Palmer M."/>
            <person name="Pries G."/>
            <person name="Saski C."/>
            <person name="Simmons J."/>
            <person name="Soderlund C."/>
            <person name="Nelson W."/>
            <person name="de la Bastide M."/>
            <person name="Spiegel L."/>
            <person name="Nascimento L."/>
            <person name="Huang E."/>
            <person name="Preston R."/>
            <person name="Zutavern T."/>
            <person name="Palmer L."/>
            <person name="O'Shaughnessy A."/>
            <person name="Dike S."/>
            <person name="McCombie W.R."/>
            <person name="Minx P."/>
            <person name="Cordum H."/>
            <person name="Wilson R."/>
            <person name="Jin W."/>
            <person name="Lee H.R."/>
            <person name="Jiang J."/>
            <person name="Jackson S."/>
        </authorList>
    </citation>
    <scope>NUCLEOTIDE SEQUENCE [LARGE SCALE GENOMIC DNA]</scope>
</reference>
<accession>Q10BG4</accession>
<dbReference type="AlphaFoldDB" id="Q10BG4"/>
<dbReference type="EMBL" id="DP000009">
    <property type="protein sequence ID" value="ABF99570.1"/>
    <property type="molecule type" value="Genomic_DNA"/>
</dbReference>
<reference evidence="2" key="2">
    <citation type="submission" date="2006-06" db="EMBL/GenBank/DDBJ databases">
        <authorList>
            <person name="Buell R."/>
            <person name="Wing R.A."/>
            <person name="McCombie W.A."/>
            <person name="Ouyang S."/>
        </authorList>
    </citation>
    <scope>NUCLEOTIDE SEQUENCE</scope>
</reference>
<evidence type="ECO:0000313" key="2">
    <source>
        <dbReference type="EMBL" id="ABF99570.1"/>
    </source>
</evidence>
<gene>
    <name evidence="2" type="ordered locus">LOC_Os03g60449</name>
</gene>
<proteinExistence type="predicted"/>
<sequence>MSSKDRFFDNKILDDFAVGRSNLTGDQQSNHVQLYYMLVDCSRHKQRYIRYVYTKEQLSTRLGRGRVHRIIENDLDKCRVVAPNLPTKTDDLSHSTGRGWTTREKVVNG</sequence>
<evidence type="ECO:0000256" key="1">
    <source>
        <dbReference type="SAM" id="MobiDB-lite"/>
    </source>
</evidence>
<organism evidence="2">
    <name type="scientific">Oryza sativa subsp. japonica</name>
    <name type="common">Rice</name>
    <dbReference type="NCBI Taxonomy" id="39947"/>
    <lineage>
        <taxon>Eukaryota</taxon>
        <taxon>Viridiplantae</taxon>
        <taxon>Streptophyta</taxon>
        <taxon>Embryophyta</taxon>
        <taxon>Tracheophyta</taxon>
        <taxon>Spermatophyta</taxon>
        <taxon>Magnoliopsida</taxon>
        <taxon>Liliopsida</taxon>
        <taxon>Poales</taxon>
        <taxon>Poaceae</taxon>
        <taxon>BOP clade</taxon>
        <taxon>Oryzoideae</taxon>
        <taxon>Oryzeae</taxon>
        <taxon>Oryzinae</taxon>
        <taxon>Oryza</taxon>
        <taxon>Oryza sativa</taxon>
    </lineage>
</organism>
<name>Q10BG4_ORYSJ</name>
<feature type="region of interest" description="Disordered" evidence="1">
    <location>
        <begin position="86"/>
        <end position="109"/>
    </location>
</feature>